<evidence type="ECO:0000256" key="1">
    <source>
        <dbReference type="ARBA" id="ARBA00022670"/>
    </source>
</evidence>
<dbReference type="InterPro" id="IPR033739">
    <property type="entry name" value="M10A_MMP"/>
</dbReference>
<dbReference type="GO" id="GO:0008270">
    <property type="term" value="F:zinc ion binding"/>
    <property type="evidence" value="ECO:0007669"/>
    <property type="project" value="InterPro"/>
</dbReference>
<reference evidence="8" key="2">
    <citation type="submission" date="2021-02" db="EMBL/GenBank/DDBJ databases">
        <authorList>
            <person name="Kimball J.A."/>
            <person name="Haas M.W."/>
            <person name="Macchietto M."/>
            <person name="Kono T."/>
            <person name="Duquette J."/>
            <person name="Shao M."/>
        </authorList>
    </citation>
    <scope>NUCLEOTIDE SEQUENCE</scope>
    <source>
        <tissue evidence="8">Fresh leaf tissue</tissue>
    </source>
</reference>
<reference evidence="8" key="1">
    <citation type="journal article" date="2021" name="bioRxiv">
        <title>Whole Genome Assembly and Annotation of Northern Wild Rice, Zizania palustris L., Supports a Whole Genome Duplication in the Zizania Genus.</title>
        <authorList>
            <person name="Haas M."/>
            <person name="Kono T."/>
            <person name="Macchietto M."/>
            <person name="Millas R."/>
            <person name="McGilp L."/>
            <person name="Shao M."/>
            <person name="Duquette J."/>
            <person name="Hirsch C.N."/>
            <person name="Kimball J."/>
        </authorList>
    </citation>
    <scope>NUCLEOTIDE SEQUENCE</scope>
    <source>
        <tissue evidence="8">Fresh leaf tissue</tissue>
    </source>
</reference>
<evidence type="ECO:0000256" key="2">
    <source>
        <dbReference type="ARBA" id="ARBA00022723"/>
    </source>
</evidence>
<feature type="transmembrane region" description="Helical" evidence="6">
    <location>
        <begin position="228"/>
        <end position="256"/>
    </location>
</feature>
<keyword evidence="4" id="KW-0862">Zinc</keyword>
<keyword evidence="6" id="KW-0812">Transmembrane</keyword>
<dbReference type="AlphaFoldDB" id="A0A8J5RQN5"/>
<gene>
    <name evidence="8" type="ORF">GUJ93_ZPchr0001g31247</name>
</gene>
<dbReference type="OrthoDB" id="406838at2759"/>
<dbReference type="GO" id="GO:0031012">
    <property type="term" value="C:extracellular matrix"/>
    <property type="evidence" value="ECO:0007669"/>
    <property type="project" value="InterPro"/>
</dbReference>
<dbReference type="GO" id="GO:0030198">
    <property type="term" value="P:extracellular matrix organization"/>
    <property type="evidence" value="ECO:0007669"/>
    <property type="project" value="TreeGrafter"/>
</dbReference>
<dbReference type="SMART" id="SM00235">
    <property type="entry name" value="ZnMc"/>
    <property type="match status" value="1"/>
</dbReference>
<dbReference type="GO" id="GO:0006508">
    <property type="term" value="P:proteolysis"/>
    <property type="evidence" value="ECO:0007669"/>
    <property type="project" value="UniProtKB-KW"/>
</dbReference>
<evidence type="ECO:0000313" key="8">
    <source>
        <dbReference type="EMBL" id="KAG8052267.1"/>
    </source>
</evidence>
<protein>
    <recommendedName>
        <fullName evidence="7">Peptidase metallopeptidase domain-containing protein</fullName>
    </recommendedName>
</protein>
<dbReference type="GO" id="GO:0030574">
    <property type="term" value="P:collagen catabolic process"/>
    <property type="evidence" value="ECO:0007669"/>
    <property type="project" value="TreeGrafter"/>
</dbReference>
<dbReference type="Pfam" id="PF00413">
    <property type="entry name" value="Peptidase_M10"/>
    <property type="match status" value="1"/>
</dbReference>
<dbReference type="InterPro" id="IPR001818">
    <property type="entry name" value="Pept_M10_metallopeptidase"/>
</dbReference>
<evidence type="ECO:0000256" key="5">
    <source>
        <dbReference type="SAM" id="MobiDB-lite"/>
    </source>
</evidence>
<evidence type="ECO:0000256" key="3">
    <source>
        <dbReference type="ARBA" id="ARBA00022801"/>
    </source>
</evidence>
<keyword evidence="1" id="KW-0645">Protease</keyword>
<dbReference type="EMBL" id="JAAALK010000288">
    <property type="protein sequence ID" value="KAG8052267.1"/>
    <property type="molecule type" value="Genomic_DNA"/>
</dbReference>
<evidence type="ECO:0000313" key="9">
    <source>
        <dbReference type="Proteomes" id="UP000729402"/>
    </source>
</evidence>
<evidence type="ECO:0000256" key="6">
    <source>
        <dbReference type="SAM" id="Phobius"/>
    </source>
</evidence>
<dbReference type="CDD" id="cd04278">
    <property type="entry name" value="ZnMc_MMP"/>
    <property type="match status" value="1"/>
</dbReference>
<dbReference type="PANTHER" id="PTHR10201:SF321">
    <property type="entry name" value="METALLOENDOPROTEINASE 4-MMP"/>
    <property type="match status" value="1"/>
</dbReference>
<keyword evidence="6" id="KW-0472">Membrane</keyword>
<keyword evidence="6" id="KW-1133">Transmembrane helix</keyword>
<keyword evidence="9" id="KW-1185">Reference proteome</keyword>
<dbReference type="PANTHER" id="PTHR10201">
    <property type="entry name" value="MATRIX METALLOPROTEINASE"/>
    <property type="match status" value="1"/>
</dbReference>
<dbReference type="GO" id="GO:0004222">
    <property type="term" value="F:metalloendopeptidase activity"/>
    <property type="evidence" value="ECO:0007669"/>
    <property type="project" value="InterPro"/>
</dbReference>
<proteinExistence type="predicted"/>
<name>A0A8J5RQN5_ZIZPA</name>
<accession>A0A8J5RQN5</accession>
<feature type="domain" description="Peptidase metallopeptidase" evidence="7">
    <location>
        <begin position="41"/>
        <end position="208"/>
    </location>
</feature>
<organism evidence="8 9">
    <name type="scientific">Zizania palustris</name>
    <name type="common">Northern wild rice</name>
    <dbReference type="NCBI Taxonomy" id="103762"/>
    <lineage>
        <taxon>Eukaryota</taxon>
        <taxon>Viridiplantae</taxon>
        <taxon>Streptophyta</taxon>
        <taxon>Embryophyta</taxon>
        <taxon>Tracheophyta</taxon>
        <taxon>Spermatophyta</taxon>
        <taxon>Magnoliopsida</taxon>
        <taxon>Liliopsida</taxon>
        <taxon>Poales</taxon>
        <taxon>Poaceae</taxon>
        <taxon>BOP clade</taxon>
        <taxon>Oryzoideae</taxon>
        <taxon>Oryzeae</taxon>
        <taxon>Zizaniinae</taxon>
        <taxon>Zizania</taxon>
    </lineage>
</organism>
<comment type="caution">
    <text evidence="8">The sequence shown here is derived from an EMBL/GenBank/DDBJ whole genome shotgun (WGS) entry which is preliminary data.</text>
</comment>
<evidence type="ECO:0000256" key="4">
    <source>
        <dbReference type="ARBA" id="ARBA00022833"/>
    </source>
</evidence>
<feature type="region of interest" description="Disordered" evidence="5">
    <location>
        <begin position="1"/>
        <end position="26"/>
    </location>
</feature>
<keyword evidence="2" id="KW-0479">Metal-binding</keyword>
<keyword evidence="3" id="KW-0378">Hydrolase</keyword>
<sequence length="263" mass="29614">MLQRHNHGSLDSATLDKNKSRRSGVGDVVDGTVGRFSFFPDKPRWSRPSPMVLTYALSPTATVDYLPTRGVRAVFRRAFARWAQTIPVSLVETMNYDAADIKVGFYAGDHGDGDSFDGQLHILGHSTEPEDGHLHLDAAERWALDLRTDKSLLAFDLESVATHEIGHILGLDHSSSESAVMYPYIDQRERKVHLTIDDVHGVQALYGTNPHFNFTSYDKLDPNSHEKYVPWILLVWILIAGTIILVATLIGILLWYRHRRINS</sequence>
<dbReference type="Proteomes" id="UP000729402">
    <property type="component" value="Unassembled WGS sequence"/>
</dbReference>
<dbReference type="InterPro" id="IPR006026">
    <property type="entry name" value="Peptidase_Metallo"/>
</dbReference>
<evidence type="ECO:0000259" key="7">
    <source>
        <dbReference type="SMART" id="SM00235"/>
    </source>
</evidence>